<dbReference type="CDD" id="cd23763">
    <property type="entry name" value="ASKHA_ATPase_ROK"/>
    <property type="match status" value="1"/>
</dbReference>
<dbReference type="OrthoDB" id="9810372at2"/>
<dbReference type="InterPro" id="IPR000600">
    <property type="entry name" value="ROK"/>
</dbReference>
<comment type="caution">
    <text evidence="2">The sequence shown here is derived from an EMBL/GenBank/DDBJ whole genome shotgun (WGS) entry which is preliminary data.</text>
</comment>
<keyword evidence="3" id="KW-1185">Reference proteome</keyword>
<gene>
    <name evidence="2" type="ORF">E5161_13980</name>
</gene>
<comment type="similarity">
    <text evidence="1">Belongs to the ROK (NagC/XylR) family.</text>
</comment>
<evidence type="ECO:0000313" key="2">
    <source>
        <dbReference type="EMBL" id="TJY41503.1"/>
    </source>
</evidence>
<protein>
    <submittedName>
        <fullName evidence="2">ROK family protein</fullName>
    </submittedName>
</protein>
<dbReference type="SUPFAM" id="SSF53067">
    <property type="entry name" value="Actin-like ATPase domain"/>
    <property type="match status" value="1"/>
</dbReference>
<dbReference type="Gene3D" id="3.30.420.40">
    <property type="match status" value="2"/>
</dbReference>
<dbReference type="PANTHER" id="PTHR18964:SF149">
    <property type="entry name" value="BIFUNCTIONAL UDP-N-ACETYLGLUCOSAMINE 2-EPIMERASE_N-ACETYLMANNOSAMINE KINASE"/>
    <property type="match status" value="1"/>
</dbReference>
<dbReference type="Proteomes" id="UP000309673">
    <property type="component" value="Unassembled WGS sequence"/>
</dbReference>
<dbReference type="AlphaFoldDB" id="A0A4U0F9Q6"/>
<dbReference type="EMBL" id="SUPK01000006">
    <property type="protein sequence ID" value="TJY41503.1"/>
    <property type="molecule type" value="Genomic_DNA"/>
</dbReference>
<reference evidence="2 3" key="1">
    <citation type="submission" date="2019-04" db="EMBL/GenBank/DDBJ databases">
        <title>Cohnella sp. nov., isolated from soil.</title>
        <authorList>
            <person name="Kim W."/>
        </authorList>
    </citation>
    <scope>NUCLEOTIDE SEQUENCE [LARGE SCALE GENOMIC DNA]</scope>
    <source>
        <strain evidence="2 3">CAU 1483</strain>
    </source>
</reference>
<dbReference type="Pfam" id="PF00480">
    <property type="entry name" value="ROK"/>
    <property type="match status" value="1"/>
</dbReference>
<dbReference type="RefSeq" id="WP_136778423.1">
    <property type="nucleotide sequence ID" value="NZ_SUPK01000006.1"/>
</dbReference>
<evidence type="ECO:0000313" key="3">
    <source>
        <dbReference type="Proteomes" id="UP000309673"/>
    </source>
</evidence>
<dbReference type="PANTHER" id="PTHR18964">
    <property type="entry name" value="ROK (REPRESSOR, ORF, KINASE) FAMILY"/>
    <property type="match status" value="1"/>
</dbReference>
<organism evidence="2 3">
    <name type="scientific">Cohnella pontilimi</name>
    <dbReference type="NCBI Taxonomy" id="2564100"/>
    <lineage>
        <taxon>Bacteria</taxon>
        <taxon>Bacillati</taxon>
        <taxon>Bacillota</taxon>
        <taxon>Bacilli</taxon>
        <taxon>Bacillales</taxon>
        <taxon>Paenibacillaceae</taxon>
        <taxon>Cohnella</taxon>
    </lineage>
</organism>
<evidence type="ECO:0000256" key="1">
    <source>
        <dbReference type="ARBA" id="ARBA00006479"/>
    </source>
</evidence>
<accession>A0A4U0F9Q6</accession>
<dbReference type="InterPro" id="IPR043129">
    <property type="entry name" value="ATPase_NBD"/>
</dbReference>
<sequence>MKFWIGVDVGGTNIVCGAVDRDGRVLHTIKAPTDAAAGSAAVLDKISDMCRQVAAELGSTDELAAVGIGTPGLVDPRAGISIYSTNLNWRNVPVAAEISARLGVPVWIDNDVRNYVFGEARYGAGRSFDTVLGLTVGTGIAAAIVRRGELFYGHKAMAGEIGHGPREGIDVPCSCGLTGCLEAVASASGMVREAKRLISQGRDTVLTEWYPGERLADLAAADLSRAMDTGDPLATEVVTRAGTLIGRALEPAVHLISPDVIIVGGGAAMAGERLLGPMREALFPRLLPDFRSELQIRTAELHDDAGIIGSAMSAMARAR</sequence>
<name>A0A4U0F9Q6_9BACL</name>
<proteinExistence type="inferred from homology"/>